<dbReference type="EMBL" id="QNUG01000010">
    <property type="protein sequence ID" value="REC71371.1"/>
    <property type="molecule type" value="Genomic_DNA"/>
</dbReference>
<name>A0A3D9D0C8_9FLAO</name>
<evidence type="ECO:0008006" key="5">
    <source>
        <dbReference type="Google" id="ProtNLM"/>
    </source>
</evidence>
<accession>A0A3D9D0C8</accession>
<dbReference type="PROSITE" id="PS51257">
    <property type="entry name" value="PROKAR_LIPOPROTEIN"/>
    <property type="match status" value="1"/>
</dbReference>
<sequence>MKKILSYFLFFLFGALLLTSCKSKPVPAETKETIIQKIETVKDTVLVVEKDSSYYSAYIDCVNGKPVLVQSQQQIDDYNSKNPGQSAKEPKSTAGRSVKPPAVNLENGKLSVNCEKEAEKLFFKWKETYMKEWQISNTPIYRDKPLTTFQEVKLAIGNLIIWLLGLAVLVFGIRFLISKKLF</sequence>
<dbReference type="AlphaFoldDB" id="A0A3D9D0C8"/>
<comment type="caution">
    <text evidence="3">The sequence shown here is derived from an EMBL/GenBank/DDBJ whole genome shotgun (WGS) entry which is preliminary data.</text>
</comment>
<evidence type="ECO:0000313" key="3">
    <source>
        <dbReference type="EMBL" id="REC71371.1"/>
    </source>
</evidence>
<evidence type="ECO:0000313" key="4">
    <source>
        <dbReference type="Proteomes" id="UP000256326"/>
    </source>
</evidence>
<feature type="region of interest" description="Disordered" evidence="1">
    <location>
        <begin position="77"/>
        <end position="102"/>
    </location>
</feature>
<gene>
    <name evidence="3" type="ORF">DRF58_06025</name>
</gene>
<dbReference type="Proteomes" id="UP000256326">
    <property type="component" value="Unassembled WGS sequence"/>
</dbReference>
<feature type="transmembrane region" description="Helical" evidence="2">
    <location>
        <begin position="159"/>
        <end position="177"/>
    </location>
</feature>
<keyword evidence="2" id="KW-0812">Transmembrane</keyword>
<protein>
    <recommendedName>
        <fullName evidence="5">Lipoprotein</fullName>
    </recommendedName>
</protein>
<dbReference type="RefSeq" id="WP_116033859.1">
    <property type="nucleotide sequence ID" value="NZ_JBHLVV010000052.1"/>
</dbReference>
<dbReference type="OrthoDB" id="1261306at2"/>
<keyword evidence="2" id="KW-0472">Membrane</keyword>
<proteinExistence type="predicted"/>
<evidence type="ECO:0000256" key="1">
    <source>
        <dbReference type="SAM" id="MobiDB-lite"/>
    </source>
</evidence>
<reference evidence="3 4" key="1">
    <citation type="journal article" date="2006" name="Int. J. Syst. Evol. Microbiol.">
        <title>Chryseobacterium hispanicum sp. nov., isolated from the drinking water distribution system of Sevilla, Spain.</title>
        <authorList>
            <person name="Gallego V."/>
            <person name="Garcia M.T."/>
            <person name="Ventosa A."/>
        </authorList>
    </citation>
    <scope>NUCLEOTIDE SEQUENCE [LARGE SCALE GENOMIC DNA]</scope>
    <source>
        <strain evidence="3 4">KCTC 22104</strain>
    </source>
</reference>
<keyword evidence="2" id="KW-1133">Transmembrane helix</keyword>
<keyword evidence="4" id="KW-1185">Reference proteome</keyword>
<evidence type="ECO:0000256" key="2">
    <source>
        <dbReference type="SAM" id="Phobius"/>
    </source>
</evidence>
<organism evidence="3 4">
    <name type="scientific">Epilithonimonas hispanica</name>
    <dbReference type="NCBI Taxonomy" id="358687"/>
    <lineage>
        <taxon>Bacteria</taxon>
        <taxon>Pseudomonadati</taxon>
        <taxon>Bacteroidota</taxon>
        <taxon>Flavobacteriia</taxon>
        <taxon>Flavobacteriales</taxon>
        <taxon>Weeksellaceae</taxon>
        <taxon>Chryseobacterium group</taxon>
        <taxon>Epilithonimonas</taxon>
    </lineage>
</organism>